<name>A0ABM6YYG4_9VIBR</name>
<organism evidence="2 3">
    <name type="scientific">Vibrio alfacsensis</name>
    <dbReference type="NCBI Taxonomy" id="1074311"/>
    <lineage>
        <taxon>Bacteria</taxon>
        <taxon>Pseudomonadati</taxon>
        <taxon>Pseudomonadota</taxon>
        <taxon>Gammaproteobacteria</taxon>
        <taxon>Vibrionales</taxon>
        <taxon>Vibrionaceae</taxon>
        <taxon>Vibrio</taxon>
    </lineage>
</organism>
<accession>A0ABM6YYG4</accession>
<evidence type="ECO:0000313" key="3">
    <source>
        <dbReference type="Proteomes" id="UP000262832"/>
    </source>
</evidence>
<protein>
    <submittedName>
        <fullName evidence="2">Uncharacterized protein</fullName>
    </submittedName>
</protein>
<feature type="transmembrane region" description="Helical" evidence="1">
    <location>
        <begin position="6"/>
        <end position="29"/>
    </location>
</feature>
<reference evidence="2 3" key="1">
    <citation type="submission" date="2018-08" db="EMBL/GenBank/DDBJ databases">
        <title>Genomic taxonomy of the Vibrionaceae family.</title>
        <authorList>
            <person name="Gomez-Gil B."/>
            <person name="Tanaka M."/>
            <person name="Sawabe T."/>
            <person name="Enciso-Ibarra K."/>
        </authorList>
    </citation>
    <scope>NUCLEOTIDE SEQUENCE [LARGE SCALE GENOMIC DNA]</scope>
    <source>
        <strain evidence="2 3">CAIM 1831</strain>
    </source>
</reference>
<sequence>MTLGIFLTGLPFVVVFYYYINDLVTYILGDEWSESGTYSKYILIWVFMSIVNVATTPAFTIIAENKRLLQYECVDFIVKTF</sequence>
<evidence type="ECO:0000256" key="1">
    <source>
        <dbReference type="SAM" id="Phobius"/>
    </source>
</evidence>
<proteinExistence type="predicted"/>
<dbReference type="Proteomes" id="UP000262832">
    <property type="component" value="Chromosome II"/>
</dbReference>
<evidence type="ECO:0000313" key="2">
    <source>
        <dbReference type="EMBL" id="AXY02859.1"/>
    </source>
</evidence>
<keyword evidence="3" id="KW-1185">Reference proteome</keyword>
<keyword evidence="1" id="KW-1133">Transmembrane helix</keyword>
<keyword evidence="1" id="KW-0812">Transmembrane</keyword>
<gene>
    <name evidence="2" type="ORF">D1115_17895</name>
</gene>
<dbReference type="EMBL" id="CP032094">
    <property type="protein sequence ID" value="AXY02859.1"/>
    <property type="molecule type" value="Genomic_DNA"/>
</dbReference>
<keyword evidence="1" id="KW-0472">Membrane</keyword>
<feature type="transmembrane region" description="Helical" evidence="1">
    <location>
        <begin position="41"/>
        <end position="62"/>
    </location>
</feature>